<protein>
    <recommendedName>
        <fullName evidence="3">Rho-GAP domain-containing protein</fullName>
    </recommendedName>
</protein>
<dbReference type="OrthoDB" id="5408934at2759"/>
<feature type="region of interest" description="Disordered" evidence="2">
    <location>
        <begin position="2096"/>
        <end position="2119"/>
    </location>
</feature>
<feature type="compositionally biased region" description="Polar residues" evidence="2">
    <location>
        <begin position="1571"/>
        <end position="1581"/>
    </location>
</feature>
<feature type="region of interest" description="Disordered" evidence="2">
    <location>
        <begin position="1834"/>
        <end position="1873"/>
    </location>
</feature>
<dbReference type="PANTHER" id="PTHR15228:SF25">
    <property type="entry name" value="F-BAR DOMAIN-CONTAINING PROTEIN"/>
    <property type="match status" value="1"/>
</dbReference>
<sequence>MDPISVVTGVFGLVSAATKLIITLNDLAQGIKEAAGEATAAAAELNSITLVVEGLKVYVSGKVRASAERLHLITVEHITTTLTACIETYGELDEILKSLHTGTGLRAWDRVVWLMKKDRVVALTARLQGHKATFTMMLNILQRHSMGEAESTMDKLCDAVNEVLRTNQDLARRLRNLESRRPKTLRTSRVDQDDVQEDQDSREESLTTSVSSSGTFPLAVSKTKTEDIHSKVSQFEEILNQSRVYRHASASHSESSLVDDARSTLALSICSSLTLGDVSNISIYALPVYSSDLSNGDCYKSIDIDFVDTPSASASPSPQQATQSKRRVLRLWSTKGSKQPVTKPEVLTTTPIAPAIFGRPLDESIRIANVAISLEDENGQAFVYGYIPIVVAKCGVFIKEKGVEVPHIFMQSAIPTRLQTLQDAFDSAPRYGKGLNWAGYTVHDAANLLLRFVLTLPHPVIPLTMYNDFHSPLLKLPHLLRAEHNWDEFSSKSSTTEWQETLVAYKELITAMPPFHRQLLVYLLDFLGVIGYREEVNKVSIEMLAKIFQPGILHHPEHNSMTTREQSQKILAWLIAANYNDDFTLRKRRTAATNATPMASTKKPQDKVEFGQKLAKRRSQEFGDKVARWNTSGGGVAHDQKDNEIVVVVEQASIISSSSESPAIVVVEPARAEDDLDDKENHKESQKIVEVTTPERIPAKKTTREVDVNRKAWVRRKSKTQADKAIETVEITPDIKHAGTPKKRVVSDGHWRRDRIAKAVTPEKETPIPVPKPLVIRDSVASVGIKIPASVGNVIEEREPRRRKTTRRSASRSRSRSADRTESREETPDFASSGTKLYVKRRTPSKQIGSRPGSRDLRSDSLSIPEKPPVATTKVSPTKATPITLTPPSASVERYLRLLAPTRDQLSPKEPAKAPSEIETPKRRTRRSPRVSDERQKLDAPAEEDRPAPVVAAPPIVYGSRIQGWLATTTDPFDAPANTPEPLRQKIKKRQPDTASDKSSQFTSPAPARGLPSEERLTPSPRTSTLKRSGARRTATSPIKEKSSREGAFDDTNDSESTWTEQSIVRPLSITKKVPSTGKVLSTIASVETFNSLLEPADRHKFITEGSVLSRASDGDERRPAGTLKRRLTKHSDLISVLSVQRAGSKNVRSRNSGKGARQTSEPTLGDVMNDLTTDELKYQRELRTLVDGVIPVLLQYVLSDAHTPKSSDLLDPRPKDSQLVTKPIVDMGVALERLRNTHKRIPMHDAQDLIAWAESTKTIYNGYVAAWRLGFQDVVVNLAPAEGNERQSTSRWDDGLPRNDRNELVGGDGERVDVAYLLKRPLVRLKTLAKTFEAIDQLEPSESAKAMAGDYHEMVQQARKRANEEKARLEDEAAAAIDPTRARECRTMAPIAGVKIDATRCVRARDFFDIDFRHSNGQQINCRVELIMRDDAPGRGEAGDVLFCEISTTGRWLLFPPVHSTMLSARRGRRTGQMVVMLRGYRNDGSEWREVMALDAENEDSVEEWLAMLPSSPVPRNLAAKSSFDLKMHPTMSGALPDVTPLERLPSVREMEVPLGERYAAPSETWDASEVNSDAGSYSRKSLRRTKMARHRSQPAAPIAEEPYAYEAREYKEEQARRRGRPLSEQYSSTARDSWQQKDTRTPTKDQYSVWLPSSRQALQDSSAEEETEVVPRRPTLRKRTSSVPSLDLPTIPKLRKHTQPEEPERPRSSREHTSKKEVFDEPASAPSKLQKARPAVTHSEPTTPKTQQRPSSSGLKASIIPSFTPAFLKRHRRSSSPLKHEYEPSSESSLSESEVSGAEHDDDYTSDSSAEQPADDQVSTLGELKSFPTYGGYKQMKQATPPESLYAPSDPSLAPSQSASQAPYRTVPPPETRAAASVASIFAWADSGSWDSLHPEDCCIIVTPGLIEAFDSTQALAAPAANSEEAMQSPSTRGVKPLVALELTPLVPLRRGTALDISIRSPPTAKSLYRTGNNIMFRSRNAEECEALYHMLNRARIDNPTYLALQRARGPMAQSNWGEVMEQRNNARPTSGSWFGLGSRKSSTYRSNSIARPHSIAATDSSVGTMQTAFSALRRFSGSNKLFNISKSTITSRQGSRSTYSDSLDSGVASPAQIDPSLGTPLGLTNMKIRLYVRETASKWRDMGAARLTILIPPRPDPSIPANPMHTGREKRVFICGKTQNQVLVDATLGEAAFERIARTGIAMSVWEENVDGLVARTGGVLAAKTKVYMIQMKSDREAAYTFGLVGKLRY</sequence>
<dbReference type="Pfam" id="PF00620">
    <property type="entry name" value="RhoGAP"/>
    <property type="match status" value="1"/>
</dbReference>
<feature type="region of interest" description="Disordered" evidence="2">
    <location>
        <begin position="1142"/>
        <end position="1168"/>
    </location>
</feature>
<feature type="compositionally biased region" description="Polar residues" evidence="2">
    <location>
        <begin position="873"/>
        <end position="889"/>
    </location>
</feature>
<feature type="compositionally biased region" description="Polar residues" evidence="2">
    <location>
        <begin position="2096"/>
        <end position="2106"/>
    </location>
</feature>
<dbReference type="InterPro" id="IPR056222">
    <property type="entry name" value="PH_23"/>
</dbReference>
<feature type="compositionally biased region" description="Polar residues" evidence="2">
    <location>
        <begin position="1653"/>
        <end position="1663"/>
    </location>
</feature>
<feature type="compositionally biased region" description="Basic and acidic residues" evidence="2">
    <location>
        <begin position="1608"/>
        <end position="1618"/>
    </location>
</feature>
<evidence type="ECO:0000313" key="5">
    <source>
        <dbReference type="Proteomes" id="UP000503462"/>
    </source>
</evidence>
<dbReference type="PANTHER" id="PTHR15228">
    <property type="entry name" value="SPERMATHECAL PHYSIOLOGY VARIANT"/>
    <property type="match status" value="1"/>
</dbReference>
<feature type="compositionally biased region" description="Basic and acidic residues" evidence="2">
    <location>
        <begin position="1039"/>
        <end position="1048"/>
    </location>
</feature>
<dbReference type="InterPro" id="IPR056416">
    <property type="entry name" value="DH_2_fung"/>
</dbReference>
<dbReference type="InterPro" id="IPR031348">
    <property type="entry name" value="PigL_N"/>
</dbReference>
<dbReference type="PROSITE" id="PS50238">
    <property type="entry name" value="RHOGAP"/>
    <property type="match status" value="1"/>
</dbReference>
<reference evidence="4 5" key="1">
    <citation type="journal article" date="2016" name="Sci. Rep.">
        <title>Peltaster fructicola genome reveals evolution from an invasive phytopathogen to an ectophytic parasite.</title>
        <authorList>
            <person name="Xu C."/>
            <person name="Chen H."/>
            <person name="Gleason M.L."/>
            <person name="Xu J.R."/>
            <person name="Liu H."/>
            <person name="Zhang R."/>
            <person name="Sun G."/>
        </authorList>
    </citation>
    <scope>NUCLEOTIDE SEQUENCE [LARGE SCALE GENOMIC DNA]</scope>
    <source>
        <strain evidence="4 5">LNHT1506</strain>
    </source>
</reference>
<feature type="domain" description="Rho-GAP" evidence="3">
    <location>
        <begin position="372"/>
        <end position="583"/>
    </location>
</feature>
<gene>
    <name evidence="4" type="ORF">AMS68_001885</name>
</gene>
<feature type="compositionally biased region" description="Polar residues" evidence="2">
    <location>
        <begin position="1741"/>
        <end position="1757"/>
    </location>
</feature>
<dbReference type="GO" id="GO:0005938">
    <property type="term" value="C:cell cortex"/>
    <property type="evidence" value="ECO:0007669"/>
    <property type="project" value="TreeGrafter"/>
</dbReference>
<dbReference type="Pfam" id="PF17111">
    <property type="entry name" value="PigL_N"/>
    <property type="match status" value="1"/>
</dbReference>
<dbReference type="InterPro" id="IPR008936">
    <property type="entry name" value="Rho_GTPase_activation_prot"/>
</dbReference>
<feature type="compositionally biased region" description="Low complexity" evidence="2">
    <location>
        <begin position="1596"/>
        <end position="1607"/>
    </location>
</feature>
<dbReference type="EMBL" id="CP051139">
    <property type="protein sequence ID" value="QIW96367.1"/>
    <property type="molecule type" value="Genomic_DNA"/>
</dbReference>
<dbReference type="Pfam" id="PF24345">
    <property type="entry name" value="PH_24"/>
    <property type="match status" value="1"/>
</dbReference>
<name>A0A6H0XP12_9PEZI</name>
<evidence type="ECO:0000256" key="2">
    <source>
        <dbReference type="SAM" id="MobiDB-lite"/>
    </source>
</evidence>
<keyword evidence="1" id="KW-0343">GTPase activation</keyword>
<feature type="compositionally biased region" description="Basic and acidic residues" evidence="2">
    <location>
        <begin position="1292"/>
        <end position="1305"/>
    </location>
</feature>
<feature type="compositionally biased region" description="Polar residues" evidence="2">
    <location>
        <begin position="1150"/>
        <end position="1163"/>
    </location>
</feature>
<accession>A0A6H0XP12</accession>
<feature type="compositionally biased region" description="Basic and acidic residues" evidence="2">
    <location>
        <begin position="1700"/>
        <end position="1721"/>
    </location>
</feature>
<dbReference type="InterPro" id="IPR056223">
    <property type="entry name" value="PH_24"/>
</dbReference>
<feature type="compositionally biased region" description="Basic residues" evidence="2">
    <location>
        <begin position="801"/>
        <end position="815"/>
    </location>
</feature>
<feature type="compositionally biased region" description="Basic and acidic residues" evidence="2">
    <location>
        <begin position="816"/>
        <end position="827"/>
    </location>
</feature>
<feature type="compositionally biased region" description="Polar residues" evidence="2">
    <location>
        <begin position="1626"/>
        <end position="1635"/>
    </location>
</feature>
<evidence type="ECO:0000256" key="1">
    <source>
        <dbReference type="ARBA" id="ARBA00022468"/>
    </source>
</evidence>
<dbReference type="GO" id="GO:0005096">
    <property type="term" value="F:GTPase activator activity"/>
    <property type="evidence" value="ECO:0007669"/>
    <property type="project" value="UniProtKB-KW"/>
</dbReference>
<proteinExistence type="predicted"/>
<dbReference type="SUPFAM" id="SSF48350">
    <property type="entry name" value="GTPase activation domain, GAP"/>
    <property type="match status" value="1"/>
</dbReference>
<dbReference type="GO" id="GO:0060237">
    <property type="term" value="P:regulation of fungal-type cell wall organization"/>
    <property type="evidence" value="ECO:0007669"/>
    <property type="project" value="TreeGrafter"/>
</dbReference>
<dbReference type="Pfam" id="PF24344">
    <property type="entry name" value="PH_23"/>
    <property type="match status" value="1"/>
</dbReference>
<keyword evidence="5" id="KW-1185">Reference proteome</keyword>
<dbReference type="Pfam" id="PF24340">
    <property type="entry name" value="DH_2"/>
    <property type="match status" value="1"/>
</dbReference>
<feature type="region of interest" description="Disordered" evidence="2">
    <location>
        <begin position="182"/>
        <end position="214"/>
    </location>
</feature>
<dbReference type="Proteomes" id="UP000503462">
    <property type="component" value="Chromosome 1"/>
</dbReference>
<dbReference type="InterPro" id="IPR051025">
    <property type="entry name" value="RhoGAP"/>
</dbReference>
<evidence type="ECO:0000313" key="4">
    <source>
        <dbReference type="EMBL" id="QIW96367.1"/>
    </source>
</evidence>
<feature type="region of interest" description="Disordered" evidence="2">
    <location>
        <begin position="796"/>
        <end position="956"/>
    </location>
</feature>
<feature type="region of interest" description="Disordered" evidence="2">
    <location>
        <begin position="969"/>
        <end position="1060"/>
    </location>
</feature>
<organism evidence="4 5">
    <name type="scientific">Peltaster fructicola</name>
    <dbReference type="NCBI Taxonomy" id="286661"/>
    <lineage>
        <taxon>Eukaryota</taxon>
        <taxon>Fungi</taxon>
        <taxon>Dikarya</taxon>
        <taxon>Ascomycota</taxon>
        <taxon>Pezizomycotina</taxon>
        <taxon>Dothideomycetes</taxon>
        <taxon>Dothideomycetes incertae sedis</taxon>
        <taxon>Peltaster</taxon>
    </lineage>
</organism>
<dbReference type="Gene3D" id="1.10.555.10">
    <property type="entry name" value="Rho GTPase activation protein"/>
    <property type="match status" value="1"/>
</dbReference>
<dbReference type="GO" id="GO:0007165">
    <property type="term" value="P:signal transduction"/>
    <property type="evidence" value="ECO:0007669"/>
    <property type="project" value="InterPro"/>
</dbReference>
<dbReference type="InterPro" id="IPR000198">
    <property type="entry name" value="RhoGAP_dom"/>
</dbReference>
<feature type="region of interest" description="Disordered" evidence="2">
    <location>
        <begin position="1563"/>
        <end position="1822"/>
    </location>
</feature>
<feature type="compositionally biased region" description="Low complexity" evidence="2">
    <location>
        <begin position="1787"/>
        <end position="1798"/>
    </location>
</feature>
<feature type="compositionally biased region" description="Low complexity" evidence="2">
    <location>
        <begin position="1849"/>
        <end position="1865"/>
    </location>
</feature>
<feature type="compositionally biased region" description="Basic and acidic residues" evidence="2">
    <location>
        <begin position="1636"/>
        <end position="1645"/>
    </location>
</feature>
<feature type="region of interest" description="Disordered" evidence="2">
    <location>
        <begin position="1283"/>
        <end position="1305"/>
    </location>
</feature>
<evidence type="ECO:0000259" key="3">
    <source>
        <dbReference type="PROSITE" id="PS50238"/>
    </source>
</evidence>
<feature type="compositionally biased region" description="Basic and acidic residues" evidence="2">
    <location>
        <begin position="930"/>
        <end position="947"/>
    </location>
</feature>
<feature type="compositionally biased region" description="Basic residues" evidence="2">
    <location>
        <begin position="1582"/>
        <end position="1594"/>
    </location>
</feature>
<dbReference type="SMART" id="SM00324">
    <property type="entry name" value="RhoGAP"/>
    <property type="match status" value="1"/>
</dbReference>